<dbReference type="Pfam" id="PF01636">
    <property type="entry name" value="APH"/>
    <property type="match status" value="1"/>
</dbReference>
<dbReference type="PANTHER" id="PTHR21310:SF15">
    <property type="entry name" value="AMINOGLYCOSIDE PHOSPHOTRANSFERASE DOMAIN-CONTAINING PROTEIN"/>
    <property type="match status" value="1"/>
</dbReference>
<dbReference type="SUPFAM" id="SSF56112">
    <property type="entry name" value="Protein kinase-like (PK-like)"/>
    <property type="match status" value="1"/>
</dbReference>
<organism evidence="2 3">
    <name type="scientific">Aureobasidium pullulans</name>
    <name type="common">Black yeast</name>
    <name type="synonym">Pullularia pullulans</name>
    <dbReference type="NCBI Taxonomy" id="5580"/>
    <lineage>
        <taxon>Eukaryota</taxon>
        <taxon>Fungi</taxon>
        <taxon>Dikarya</taxon>
        <taxon>Ascomycota</taxon>
        <taxon>Pezizomycotina</taxon>
        <taxon>Dothideomycetes</taxon>
        <taxon>Dothideomycetidae</taxon>
        <taxon>Dothideales</taxon>
        <taxon>Saccotheciaceae</taxon>
        <taxon>Aureobasidium</taxon>
    </lineage>
</organism>
<dbReference type="PANTHER" id="PTHR21310">
    <property type="entry name" value="AMINOGLYCOSIDE PHOSPHOTRANSFERASE-RELATED-RELATED"/>
    <property type="match status" value="1"/>
</dbReference>
<reference evidence="2 3" key="1">
    <citation type="submission" date="2023-11" db="EMBL/GenBank/DDBJ databases">
        <title>Draft genome sequence and annotation of the polyextremotolerant black yeast-like fungus Aureobasidium pullulans NRRL 62042.</title>
        <authorList>
            <person name="Dielentheis-Frenken M.R.E."/>
            <person name="Wibberg D."/>
            <person name="Blank L.M."/>
            <person name="Tiso T."/>
        </authorList>
    </citation>
    <scope>NUCLEOTIDE SEQUENCE [LARGE SCALE GENOMIC DNA]</scope>
    <source>
        <strain evidence="2 3">NRRL 62042</strain>
    </source>
</reference>
<dbReference type="Gene3D" id="3.90.1200.10">
    <property type="match status" value="1"/>
</dbReference>
<protein>
    <recommendedName>
        <fullName evidence="1">Aminoglycoside phosphotransferase domain-containing protein</fullName>
    </recommendedName>
</protein>
<dbReference type="InterPro" id="IPR002575">
    <property type="entry name" value="Aminoglycoside_PTrfase"/>
</dbReference>
<sequence length="321" mass="35872">MVDYFIASEYATLKFLEPTKVPAPKAFEFGLASDKDNTVGVSYLLMECLPGTPLDSDLLGAEPEQQQSILAQVAEILIEISKHPVPLAGSLISKDNQNSVSKMASNRFVQLNLSGPFSSTTDYFAAISDQYLDLVADGQVHSKYPAEAFAFYLLARNEARNFNRSDAVGPEEFFLKHVDDKGDHLLINDQGTITGIIDWQFARFVPAMEAFGPSYLTANLDWLYSSNTGVTEIDSQLATELRQRGADKLAGYMESNEIARRFHHGLSEDLIKSEAREILEAWRKTLGKLTPSDLDLWIAETCDKDPRWEKVQRLSQFCKEG</sequence>
<keyword evidence="3" id="KW-1185">Reference proteome</keyword>
<comment type="caution">
    <text evidence="2">The sequence shown here is derived from an EMBL/GenBank/DDBJ whole genome shotgun (WGS) entry which is preliminary data.</text>
</comment>
<feature type="domain" description="Aminoglycoside phosphotransferase" evidence="1">
    <location>
        <begin position="7"/>
        <end position="211"/>
    </location>
</feature>
<gene>
    <name evidence="2" type="ORF">QM012_009054</name>
</gene>
<dbReference type="Proteomes" id="UP001341245">
    <property type="component" value="Unassembled WGS sequence"/>
</dbReference>
<dbReference type="InterPro" id="IPR051678">
    <property type="entry name" value="AGP_Transferase"/>
</dbReference>
<name>A0ABR0TIE8_AURPU</name>
<dbReference type="EMBL" id="JASGXD010000008">
    <property type="protein sequence ID" value="KAK6004204.1"/>
    <property type="molecule type" value="Genomic_DNA"/>
</dbReference>
<evidence type="ECO:0000313" key="3">
    <source>
        <dbReference type="Proteomes" id="UP001341245"/>
    </source>
</evidence>
<dbReference type="InterPro" id="IPR011009">
    <property type="entry name" value="Kinase-like_dom_sf"/>
</dbReference>
<proteinExistence type="predicted"/>
<evidence type="ECO:0000259" key="1">
    <source>
        <dbReference type="Pfam" id="PF01636"/>
    </source>
</evidence>
<evidence type="ECO:0000313" key="2">
    <source>
        <dbReference type="EMBL" id="KAK6004204.1"/>
    </source>
</evidence>
<accession>A0ABR0TIE8</accession>